<dbReference type="EMBL" id="WHJH01000014">
    <property type="protein sequence ID" value="NHZ90182.1"/>
    <property type="molecule type" value="Genomic_DNA"/>
</dbReference>
<gene>
    <name evidence="1" type="ORF">F2P45_14320</name>
</gene>
<organism evidence="1 2">
    <name type="scientific">Massilia mucilaginosa</name>
    <dbReference type="NCBI Taxonomy" id="2609282"/>
    <lineage>
        <taxon>Bacteria</taxon>
        <taxon>Pseudomonadati</taxon>
        <taxon>Pseudomonadota</taxon>
        <taxon>Betaproteobacteria</taxon>
        <taxon>Burkholderiales</taxon>
        <taxon>Oxalobacteraceae</taxon>
        <taxon>Telluria group</taxon>
        <taxon>Massilia</taxon>
    </lineage>
</organism>
<name>A0ABX0NTM7_9BURK</name>
<dbReference type="Proteomes" id="UP000609726">
    <property type="component" value="Unassembled WGS sequence"/>
</dbReference>
<accession>A0ABX0NTM7</accession>
<sequence>MDEAPRRIADRLRSLIDARTDKRGKFAQLEELTLIPAENWKSFYYNRQRPNPDMIEALAIAWPECAFWLATGIEDELHGHLDPTREHDSIYARDKANPYFEKKLELLRFKNHKFDGEHEAWVKQIEKFEAQLGVLAQIRSEQETTLEKFDRDSPIAF</sequence>
<dbReference type="RefSeq" id="WP_166876051.1">
    <property type="nucleotide sequence ID" value="NZ_WHJH01000014.1"/>
</dbReference>
<evidence type="ECO:0008006" key="3">
    <source>
        <dbReference type="Google" id="ProtNLM"/>
    </source>
</evidence>
<keyword evidence="2" id="KW-1185">Reference proteome</keyword>
<protein>
    <recommendedName>
        <fullName evidence="3">Transcriptional regulator</fullName>
    </recommendedName>
</protein>
<proteinExistence type="predicted"/>
<evidence type="ECO:0000313" key="1">
    <source>
        <dbReference type="EMBL" id="NHZ90182.1"/>
    </source>
</evidence>
<evidence type="ECO:0000313" key="2">
    <source>
        <dbReference type="Proteomes" id="UP000609726"/>
    </source>
</evidence>
<reference evidence="1 2" key="1">
    <citation type="submission" date="2019-10" db="EMBL/GenBank/DDBJ databases">
        <title>Taxonomy of Antarctic Massilia spp.: description of Massilia rubra sp. nov., Massilia aquatica sp. nov., Massilia mucilaginosa sp. nov., Massilia frigida sp. nov. isolated from streams, lakes and regoliths.</title>
        <authorList>
            <person name="Holochova P."/>
            <person name="Sedlacek I."/>
            <person name="Kralova S."/>
            <person name="Maslanova I."/>
            <person name="Busse H.-J."/>
            <person name="Stankova E."/>
            <person name="Vrbovska V."/>
            <person name="Kovarovic V."/>
            <person name="Bartak M."/>
            <person name="Svec P."/>
            <person name="Pantucek R."/>
        </authorList>
    </citation>
    <scope>NUCLEOTIDE SEQUENCE [LARGE SCALE GENOMIC DNA]</scope>
    <source>
        <strain evidence="1 2">CCM 8733</strain>
    </source>
</reference>
<comment type="caution">
    <text evidence="1">The sequence shown here is derived from an EMBL/GenBank/DDBJ whole genome shotgun (WGS) entry which is preliminary data.</text>
</comment>